<sequence>SHLFFIFNNIEYLDPETFNKFLQFSRETNITLISTTNKIIRPGTIDLFSEFDFKNKLNFFTYHELYTILLIFLMLELTLEQ</sequence>
<gene>
    <name evidence="1" type="ORF">S03H2_49526</name>
</gene>
<reference evidence="1" key="1">
    <citation type="journal article" date="2014" name="Front. Microbiol.">
        <title>High frequency of phylogenetically diverse reductive dehalogenase-homologous genes in deep subseafloor sedimentary metagenomes.</title>
        <authorList>
            <person name="Kawai M."/>
            <person name="Futagami T."/>
            <person name="Toyoda A."/>
            <person name="Takaki Y."/>
            <person name="Nishi S."/>
            <person name="Hori S."/>
            <person name="Arai W."/>
            <person name="Tsubouchi T."/>
            <person name="Morono Y."/>
            <person name="Uchiyama I."/>
            <person name="Ito T."/>
            <person name="Fujiyama A."/>
            <person name="Inagaki F."/>
            <person name="Takami H."/>
        </authorList>
    </citation>
    <scope>NUCLEOTIDE SEQUENCE</scope>
    <source>
        <strain evidence="1">Expedition CK06-06</strain>
    </source>
</reference>
<feature type="non-terminal residue" evidence="1">
    <location>
        <position position="1"/>
    </location>
</feature>
<comment type="caution">
    <text evidence="1">The sequence shown here is derived from an EMBL/GenBank/DDBJ whole genome shotgun (WGS) entry which is preliminary data.</text>
</comment>
<protein>
    <submittedName>
        <fullName evidence="1">Uncharacterized protein</fullName>
    </submittedName>
</protein>
<dbReference type="AlphaFoldDB" id="X1J444"/>
<accession>X1J444</accession>
<evidence type="ECO:0000313" key="1">
    <source>
        <dbReference type="EMBL" id="GAH73109.1"/>
    </source>
</evidence>
<organism evidence="1">
    <name type="scientific">marine sediment metagenome</name>
    <dbReference type="NCBI Taxonomy" id="412755"/>
    <lineage>
        <taxon>unclassified sequences</taxon>
        <taxon>metagenomes</taxon>
        <taxon>ecological metagenomes</taxon>
    </lineage>
</organism>
<dbReference type="SUPFAM" id="SSF52540">
    <property type="entry name" value="P-loop containing nucleoside triphosphate hydrolases"/>
    <property type="match status" value="1"/>
</dbReference>
<dbReference type="EMBL" id="BARU01031297">
    <property type="protein sequence ID" value="GAH73109.1"/>
    <property type="molecule type" value="Genomic_DNA"/>
</dbReference>
<name>X1J444_9ZZZZ</name>
<dbReference type="InterPro" id="IPR027417">
    <property type="entry name" value="P-loop_NTPase"/>
</dbReference>
<proteinExistence type="predicted"/>